<gene>
    <name evidence="1" type="ORF">KE626_19585</name>
</gene>
<reference evidence="1 2" key="1">
    <citation type="submission" date="2021-04" db="EMBL/GenBank/DDBJ databases">
        <title>Chitinophaga sp. nov., isolated from the rhizosphere soil.</title>
        <authorList>
            <person name="He S."/>
        </authorList>
    </citation>
    <scope>NUCLEOTIDE SEQUENCE [LARGE SCALE GENOMIC DNA]</scope>
    <source>
        <strain evidence="1 2">2R12</strain>
    </source>
</reference>
<dbReference type="RefSeq" id="WP_211974618.1">
    <property type="nucleotide sequence ID" value="NZ_CBFHAM010000016.1"/>
</dbReference>
<dbReference type="SUPFAM" id="SSF54427">
    <property type="entry name" value="NTF2-like"/>
    <property type="match status" value="1"/>
</dbReference>
<evidence type="ECO:0000313" key="1">
    <source>
        <dbReference type="EMBL" id="MBS0029536.1"/>
    </source>
</evidence>
<dbReference type="PANTHER" id="PTHR38436">
    <property type="entry name" value="POLYKETIDE CYCLASE SNOAL-LIKE DOMAIN"/>
    <property type="match status" value="1"/>
</dbReference>
<sequence length="132" mass="14837">MQTLQEKNKAVVKRFNEAFIVNGDLQAFAEVVAPDFINHTGPVGNNDANATRDFIIKLLRPAFPDIQLDIFDMIAEDDKVVTYKSFTGTFSAPLLGQEPTGKKATLRIIDIVQLKDEKYIAHWSVRDLITTK</sequence>
<name>A0ABS5J2T6_9BACT</name>
<dbReference type="Pfam" id="PF07366">
    <property type="entry name" value="SnoaL"/>
    <property type="match status" value="1"/>
</dbReference>
<dbReference type="EMBL" id="JAGTXB010000009">
    <property type="protein sequence ID" value="MBS0029536.1"/>
    <property type="molecule type" value="Genomic_DNA"/>
</dbReference>
<evidence type="ECO:0000313" key="2">
    <source>
        <dbReference type="Proteomes" id="UP000676386"/>
    </source>
</evidence>
<dbReference type="PANTHER" id="PTHR38436:SF1">
    <property type="entry name" value="ESTER CYCLASE"/>
    <property type="match status" value="1"/>
</dbReference>
<dbReference type="Proteomes" id="UP000676386">
    <property type="component" value="Unassembled WGS sequence"/>
</dbReference>
<proteinExistence type="predicted"/>
<accession>A0ABS5J2T6</accession>
<keyword evidence="2" id="KW-1185">Reference proteome</keyword>
<organism evidence="1 2">
    <name type="scientific">Chitinophaga hostae</name>
    <dbReference type="NCBI Taxonomy" id="2831022"/>
    <lineage>
        <taxon>Bacteria</taxon>
        <taxon>Pseudomonadati</taxon>
        <taxon>Bacteroidota</taxon>
        <taxon>Chitinophagia</taxon>
        <taxon>Chitinophagales</taxon>
        <taxon>Chitinophagaceae</taxon>
        <taxon>Chitinophaga</taxon>
    </lineage>
</organism>
<dbReference type="InterPro" id="IPR009959">
    <property type="entry name" value="Cyclase_SnoaL-like"/>
</dbReference>
<protein>
    <submittedName>
        <fullName evidence="1">Ester cyclase</fullName>
    </submittedName>
</protein>
<dbReference type="Gene3D" id="3.10.450.50">
    <property type="match status" value="1"/>
</dbReference>
<dbReference type="InterPro" id="IPR032710">
    <property type="entry name" value="NTF2-like_dom_sf"/>
</dbReference>
<comment type="caution">
    <text evidence="1">The sequence shown here is derived from an EMBL/GenBank/DDBJ whole genome shotgun (WGS) entry which is preliminary data.</text>
</comment>